<feature type="active site" description="Charge relay system" evidence="5 6">
    <location>
        <position position="186"/>
    </location>
</feature>
<dbReference type="Gene3D" id="2.60.40.10">
    <property type="entry name" value="Immunoglobulins"/>
    <property type="match status" value="1"/>
</dbReference>
<dbReference type="GO" id="GO:0004252">
    <property type="term" value="F:serine-type endopeptidase activity"/>
    <property type="evidence" value="ECO:0007669"/>
    <property type="project" value="UniProtKB-UniRule"/>
</dbReference>
<organism evidence="10">
    <name type="scientific">Caldithrix abyssi</name>
    <dbReference type="NCBI Taxonomy" id="187145"/>
    <lineage>
        <taxon>Bacteria</taxon>
        <taxon>Pseudomonadati</taxon>
        <taxon>Calditrichota</taxon>
        <taxon>Calditrichia</taxon>
        <taxon>Calditrichales</taxon>
        <taxon>Calditrichaceae</taxon>
        <taxon>Caldithrix</taxon>
    </lineage>
</organism>
<dbReference type="InterPro" id="IPR025965">
    <property type="entry name" value="FlgD/Vpr_Ig-like"/>
</dbReference>
<proteinExistence type="inferred from homology"/>
<keyword evidence="2 6" id="KW-0645">Protease</keyword>
<sequence length="731" mass="78613">MSMRITTILLTLLLAFTVSWAVVPPNASSGAKAESSVKQREISVKFSKELWQQFDLDKARSQGLTGINDVDQLAQQLGVAGLWQQFPTAKSVDIYGRPMNLLGWFKIRFNTDVDVYAAVQQYKLLSGVTDAEVIGIHPFSVVTPNDPNYAAGDMWYLNHVSDHDVDAPEAWDIERGNNSIIVADLDSGFRYYHKDLGGANASSTNKEASRGNMWINQAELNGVANVDDDGNGYIDDWIGWDFVTGNPQNFDVGDDYDVEDNDPSDHNGHGTHTMGTIGAISNNGYAVTSIAGGDGETGGQGNGVRLMALRIGWNDLFGLGFVGMDFAANALIYAADNGAKIASCSWGSSNTGGLGEAIDYFLYGTTTPTGNEPQLRLIFKAAGNDDNENSDYMLDRSDVIGVAATDSNDVKASFSTYGTFVDISAPGDEIMSTYHDPNDDANDKVAFLSGTSMATPATASVAALVWSHNNALTATEVEQTLYNTADDIESIAGNAAYIGKLGAGRVNAFAAVQSADQALPVELSSFTASAANGVVTLNWKTASEIDNIGFAVYRSDSENGSYEKLADYNDYNSLRGLGTSSTGKDYSYTDRNVSESQSYWYLLKDIDNNGISTDHGPIKVFVSPGQDISPVGQIPESYALSANYPNPFNPSTSFTLSIPALNGETTAVAVEIYDLLGKKVKSLYTGNLTSGVYKFNWNGTNSAGNHMPSGMYIYRVISKDFQQSGKMILMK</sequence>
<keyword evidence="4 6" id="KW-0720">Serine protease</keyword>
<evidence type="ECO:0000256" key="6">
    <source>
        <dbReference type="PROSITE-ProRule" id="PRU01240"/>
    </source>
</evidence>
<dbReference type="PANTHER" id="PTHR43806:SF11">
    <property type="entry name" value="CEREVISIN-RELATED"/>
    <property type="match status" value="1"/>
</dbReference>
<dbReference type="PROSITE" id="PS51892">
    <property type="entry name" value="SUBTILASE"/>
    <property type="match status" value="1"/>
</dbReference>
<evidence type="ECO:0000313" key="10">
    <source>
        <dbReference type="EMBL" id="HED11800.1"/>
    </source>
</evidence>
<accession>A0A7V1LPQ9</accession>
<evidence type="ECO:0000256" key="5">
    <source>
        <dbReference type="PIRSR" id="PIRSR615500-1"/>
    </source>
</evidence>
<name>A0A7V1LPQ9_CALAY</name>
<dbReference type="AlphaFoldDB" id="A0A7V1LPQ9"/>
<gene>
    <name evidence="10" type="ORF">ENJ10_13995</name>
</gene>
<reference evidence="10" key="1">
    <citation type="journal article" date="2020" name="mSystems">
        <title>Genome- and Community-Level Interaction Insights into Carbon Utilization and Element Cycling Functions of Hydrothermarchaeota in Hydrothermal Sediment.</title>
        <authorList>
            <person name="Zhou Z."/>
            <person name="Liu Y."/>
            <person name="Xu W."/>
            <person name="Pan J."/>
            <person name="Luo Z.H."/>
            <person name="Li M."/>
        </authorList>
    </citation>
    <scope>NUCLEOTIDE SEQUENCE [LARGE SCALE GENOMIC DNA]</scope>
    <source>
        <strain evidence="10">HyVt-456</strain>
    </source>
</reference>
<dbReference type="PANTHER" id="PTHR43806">
    <property type="entry name" value="PEPTIDASE S8"/>
    <property type="match status" value="1"/>
</dbReference>
<dbReference type="Gene3D" id="2.60.40.4070">
    <property type="match status" value="1"/>
</dbReference>
<dbReference type="InterPro" id="IPR026444">
    <property type="entry name" value="Secre_tail"/>
</dbReference>
<evidence type="ECO:0000256" key="1">
    <source>
        <dbReference type="ARBA" id="ARBA00011073"/>
    </source>
</evidence>
<evidence type="ECO:0000259" key="8">
    <source>
        <dbReference type="Pfam" id="PF00082"/>
    </source>
</evidence>
<dbReference type="EMBL" id="DRLD01000396">
    <property type="protein sequence ID" value="HED11800.1"/>
    <property type="molecule type" value="Genomic_DNA"/>
</dbReference>
<feature type="domain" description="Peptidase S8/S53" evidence="8">
    <location>
        <begin position="178"/>
        <end position="488"/>
    </location>
</feature>
<dbReference type="PRINTS" id="PR00723">
    <property type="entry name" value="SUBTILISIN"/>
</dbReference>
<evidence type="ECO:0000256" key="7">
    <source>
        <dbReference type="SAM" id="SignalP"/>
    </source>
</evidence>
<dbReference type="InterPro" id="IPR015500">
    <property type="entry name" value="Peptidase_S8_subtilisin-rel"/>
</dbReference>
<evidence type="ECO:0000259" key="9">
    <source>
        <dbReference type="Pfam" id="PF13860"/>
    </source>
</evidence>
<dbReference type="InterPro" id="IPR013783">
    <property type="entry name" value="Ig-like_fold"/>
</dbReference>
<dbReference type="InterPro" id="IPR050131">
    <property type="entry name" value="Peptidase_S8_subtilisin-like"/>
</dbReference>
<dbReference type="Pfam" id="PF00082">
    <property type="entry name" value="Peptidase_S8"/>
    <property type="match status" value="1"/>
</dbReference>
<dbReference type="NCBIfam" id="TIGR04183">
    <property type="entry name" value="Por_Secre_tail"/>
    <property type="match status" value="1"/>
</dbReference>
<dbReference type="Pfam" id="PF13860">
    <property type="entry name" value="FlgD_ig"/>
    <property type="match status" value="1"/>
</dbReference>
<keyword evidence="7" id="KW-0732">Signal</keyword>
<feature type="domain" description="FlgD/Vpr Ig-like" evidence="9">
    <location>
        <begin position="660"/>
        <end position="716"/>
    </location>
</feature>
<dbReference type="Proteomes" id="UP000886005">
    <property type="component" value="Unassembled WGS sequence"/>
</dbReference>
<protein>
    <submittedName>
        <fullName evidence="10">T9SS type A sorting domain-containing protein</fullName>
    </submittedName>
</protein>
<feature type="signal peptide" evidence="7">
    <location>
        <begin position="1"/>
        <end position="21"/>
    </location>
</feature>
<comment type="similarity">
    <text evidence="1 6">Belongs to the peptidase S8 family.</text>
</comment>
<dbReference type="InterPro" id="IPR000209">
    <property type="entry name" value="Peptidase_S8/S53_dom"/>
</dbReference>
<dbReference type="InterPro" id="IPR036852">
    <property type="entry name" value="Peptidase_S8/S53_dom_sf"/>
</dbReference>
<dbReference type="Gene3D" id="3.40.50.200">
    <property type="entry name" value="Peptidase S8/S53 domain"/>
    <property type="match status" value="1"/>
</dbReference>
<keyword evidence="3 6" id="KW-0378">Hydrolase</keyword>
<feature type="active site" description="Charge relay system" evidence="5 6">
    <location>
        <position position="269"/>
    </location>
</feature>
<dbReference type="GO" id="GO:0006508">
    <property type="term" value="P:proteolysis"/>
    <property type="evidence" value="ECO:0007669"/>
    <property type="project" value="UniProtKB-KW"/>
</dbReference>
<evidence type="ECO:0000256" key="3">
    <source>
        <dbReference type="ARBA" id="ARBA00022801"/>
    </source>
</evidence>
<evidence type="ECO:0000256" key="4">
    <source>
        <dbReference type="ARBA" id="ARBA00022825"/>
    </source>
</evidence>
<feature type="active site" description="Charge relay system" evidence="5 6">
    <location>
        <position position="452"/>
    </location>
</feature>
<feature type="chain" id="PRO_5030911753" evidence="7">
    <location>
        <begin position="22"/>
        <end position="731"/>
    </location>
</feature>
<dbReference type="SUPFAM" id="SSF52743">
    <property type="entry name" value="Subtilisin-like"/>
    <property type="match status" value="1"/>
</dbReference>
<dbReference type="GO" id="GO:0005615">
    <property type="term" value="C:extracellular space"/>
    <property type="evidence" value="ECO:0007669"/>
    <property type="project" value="TreeGrafter"/>
</dbReference>
<comment type="caution">
    <text evidence="10">The sequence shown here is derived from an EMBL/GenBank/DDBJ whole genome shotgun (WGS) entry which is preliminary data.</text>
</comment>
<evidence type="ECO:0000256" key="2">
    <source>
        <dbReference type="ARBA" id="ARBA00022670"/>
    </source>
</evidence>